<dbReference type="EMBL" id="DXFZ01000059">
    <property type="protein sequence ID" value="HIW95847.1"/>
    <property type="molecule type" value="Genomic_DNA"/>
</dbReference>
<keyword evidence="3 6" id="KW-0812">Transmembrane</keyword>
<dbReference type="Proteomes" id="UP000824189">
    <property type="component" value="Unassembled WGS sequence"/>
</dbReference>
<organism evidence="7 8">
    <name type="scientific">Candidatus Corynebacterium gallistercoris</name>
    <dbReference type="NCBI Taxonomy" id="2838530"/>
    <lineage>
        <taxon>Bacteria</taxon>
        <taxon>Bacillati</taxon>
        <taxon>Actinomycetota</taxon>
        <taxon>Actinomycetes</taxon>
        <taxon>Mycobacteriales</taxon>
        <taxon>Corynebacteriaceae</taxon>
        <taxon>Corynebacterium</taxon>
    </lineage>
</organism>
<keyword evidence="2" id="KW-1003">Cell membrane</keyword>
<dbReference type="PANTHER" id="PTHR23513:SF11">
    <property type="entry name" value="STAPHYLOFERRIN A TRANSPORTER"/>
    <property type="match status" value="1"/>
</dbReference>
<evidence type="ECO:0000256" key="4">
    <source>
        <dbReference type="ARBA" id="ARBA00022989"/>
    </source>
</evidence>
<protein>
    <submittedName>
        <fullName evidence="7">MFS transporter</fullName>
    </submittedName>
</protein>
<feature type="transmembrane region" description="Helical" evidence="6">
    <location>
        <begin position="138"/>
        <end position="155"/>
    </location>
</feature>
<dbReference type="Gene3D" id="1.20.1250.20">
    <property type="entry name" value="MFS general substrate transporter like domains"/>
    <property type="match status" value="1"/>
</dbReference>
<gene>
    <name evidence="7" type="ORF">H9867_05105</name>
</gene>
<evidence type="ECO:0000313" key="7">
    <source>
        <dbReference type="EMBL" id="HIW95847.1"/>
    </source>
</evidence>
<dbReference type="Pfam" id="PF07690">
    <property type="entry name" value="MFS_1"/>
    <property type="match status" value="1"/>
</dbReference>
<evidence type="ECO:0000256" key="1">
    <source>
        <dbReference type="ARBA" id="ARBA00004651"/>
    </source>
</evidence>
<reference evidence="7" key="2">
    <citation type="submission" date="2021-04" db="EMBL/GenBank/DDBJ databases">
        <authorList>
            <person name="Gilroy R."/>
        </authorList>
    </citation>
    <scope>NUCLEOTIDE SEQUENCE</scope>
    <source>
        <strain evidence="7">4376</strain>
    </source>
</reference>
<feature type="transmembrane region" description="Helical" evidence="6">
    <location>
        <begin position="253"/>
        <end position="275"/>
    </location>
</feature>
<evidence type="ECO:0000256" key="6">
    <source>
        <dbReference type="SAM" id="Phobius"/>
    </source>
</evidence>
<evidence type="ECO:0000313" key="8">
    <source>
        <dbReference type="Proteomes" id="UP000824189"/>
    </source>
</evidence>
<dbReference type="GO" id="GO:0022857">
    <property type="term" value="F:transmembrane transporter activity"/>
    <property type="evidence" value="ECO:0007669"/>
    <property type="project" value="InterPro"/>
</dbReference>
<name>A0A9D1UQ15_9CORY</name>
<keyword evidence="4 6" id="KW-1133">Transmembrane helix</keyword>
<dbReference type="SUPFAM" id="SSF103473">
    <property type="entry name" value="MFS general substrate transporter"/>
    <property type="match status" value="1"/>
</dbReference>
<evidence type="ECO:0000256" key="2">
    <source>
        <dbReference type="ARBA" id="ARBA00022475"/>
    </source>
</evidence>
<feature type="transmembrane region" description="Helical" evidence="6">
    <location>
        <begin position="41"/>
        <end position="63"/>
    </location>
</feature>
<evidence type="ECO:0000256" key="5">
    <source>
        <dbReference type="ARBA" id="ARBA00023136"/>
    </source>
</evidence>
<feature type="transmembrane region" description="Helical" evidence="6">
    <location>
        <begin position="15"/>
        <end position="34"/>
    </location>
</feature>
<dbReference type="AlphaFoldDB" id="A0A9D1UQ15"/>
<keyword evidence="5 6" id="KW-0472">Membrane</keyword>
<sequence>MLAAASGYTQLEVSVISFFLLLPWLAGPFAGTWIDRYGPAFTIFWAALARATFLLLAALVVSIDGADDYTFVIWIVSAFISGCCDMSTDVASISRVNELSKSGRGSVTEFSRLAIVQTLFGNLLAPSAAGILVAAPQSMSFCLLGSLSVLSIAALRRQPVVHVTPTKDHAFKRSIIRDSFRGFRVIQGNAWLTRTMLTVSLFNIASAASSSVALVYYVQQLGVPAGTVGVSFMLVGVASVIGGYIAPFISSRFGFKVSVIIGITGILGTLFSPIISSEFMVIIGTMSFFSLLSPIFGANMISKRQDVTPVESLGSVNGAFQFAEIGISPLGSLMGGLFATFFGSTAVLCTVPFIGLTACLIFRPWSLPVESDGLSEGSV</sequence>
<proteinExistence type="predicted"/>
<feature type="transmembrane region" description="Helical" evidence="6">
    <location>
        <begin position="223"/>
        <end position="246"/>
    </location>
</feature>
<dbReference type="InterPro" id="IPR011701">
    <property type="entry name" value="MFS"/>
</dbReference>
<comment type="subcellular location">
    <subcellularLocation>
        <location evidence="1">Cell membrane</location>
        <topology evidence="1">Multi-pass membrane protein</topology>
    </subcellularLocation>
</comment>
<comment type="caution">
    <text evidence="7">The sequence shown here is derived from an EMBL/GenBank/DDBJ whole genome shotgun (WGS) entry which is preliminary data.</text>
</comment>
<feature type="transmembrane region" description="Helical" evidence="6">
    <location>
        <begin position="313"/>
        <end position="331"/>
    </location>
</feature>
<feature type="transmembrane region" description="Helical" evidence="6">
    <location>
        <begin position="191"/>
        <end position="217"/>
    </location>
</feature>
<feature type="transmembrane region" description="Helical" evidence="6">
    <location>
        <begin position="337"/>
        <end position="362"/>
    </location>
</feature>
<dbReference type="InterPro" id="IPR036259">
    <property type="entry name" value="MFS_trans_sf"/>
</dbReference>
<dbReference type="PANTHER" id="PTHR23513">
    <property type="entry name" value="INTEGRAL MEMBRANE EFFLUX PROTEIN-RELATED"/>
    <property type="match status" value="1"/>
</dbReference>
<reference evidence="7" key="1">
    <citation type="journal article" date="2021" name="PeerJ">
        <title>Extensive microbial diversity within the chicken gut microbiome revealed by metagenomics and culture.</title>
        <authorList>
            <person name="Gilroy R."/>
            <person name="Ravi A."/>
            <person name="Getino M."/>
            <person name="Pursley I."/>
            <person name="Horton D.L."/>
            <person name="Alikhan N.F."/>
            <person name="Baker D."/>
            <person name="Gharbi K."/>
            <person name="Hall N."/>
            <person name="Watson M."/>
            <person name="Adriaenssens E.M."/>
            <person name="Foster-Nyarko E."/>
            <person name="Jarju S."/>
            <person name="Secka A."/>
            <person name="Antonio M."/>
            <person name="Oren A."/>
            <person name="Chaudhuri R.R."/>
            <person name="La Ragione R."/>
            <person name="Hildebrand F."/>
            <person name="Pallen M.J."/>
        </authorList>
    </citation>
    <scope>NUCLEOTIDE SEQUENCE</scope>
    <source>
        <strain evidence="7">4376</strain>
    </source>
</reference>
<evidence type="ECO:0000256" key="3">
    <source>
        <dbReference type="ARBA" id="ARBA00022692"/>
    </source>
</evidence>
<accession>A0A9D1UQ15</accession>
<feature type="transmembrane region" description="Helical" evidence="6">
    <location>
        <begin position="281"/>
        <end position="301"/>
    </location>
</feature>
<dbReference type="GO" id="GO:0005886">
    <property type="term" value="C:plasma membrane"/>
    <property type="evidence" value="ECO:0007669"/>
    <property type="project" value="UniProtKB-SubCell"/>
</dbReference>